<dbReference type="KEGG" id="aqu:105313314"/>
<dbReference type="GO" id="GO:0005242">
    <property type="term" value="F:inward rectifier potassium channel activity"/>
    <property type="evidence" value="ECO:0007669"/>
    <property type="project" value="InterPro"/>
</dbReference>
<dbReference type="PANTHER" id="PTHR11767">
    <property type="entry name" value="INWARD RECTIFIER POTASSIUM CHANNEL"/>
    <property type="match status" value="1"/>
</dbReference>
<dbReference type="GO" id="GO:0005886">
    <property type="term" value="C:plasma membrane"/>
    <property type="evidence" value="ECO:0007669"/>
    <property type="project" value="TreeGrafter"/>
</dbReference>
<dbReference type="GO" id="GO:0034702">
    <property type="term" value="C:monoatomic ion channel complex"/>
    <property type="evidence" value="ECO:0007669"/>
    <property type="project" value="UniProtKB-KW"/>
</dbReference>
<feature type="domain" description="Inward rectifier potassium channel C-terminal" evidence="15">
    <location>
        <begin position="190"/>
        <end position="353"/>
    </location>
</feature>
<dbReference type="InterPro" id="IPR040445">
    <property type="entry name" value="Kir_TM"/>
</dbReference>
<dbReference type="STRING" id="400682.A0A1X7UJE5"/>
<feature type="compositionally biased region" description="Basic and acidic residues" evidence="12">
    <location>
        <begin position="11"/>
        <end position="22"/>
    </location>
</feature>
<dbReference type="Pfam" id="PF01007">
    <property type="entry name" value="IRK"/>
    <property type="match status" value="1"/>
</dbReference>
<dbReference type="eggNOG" id="KOG3827">
    <property type="taxonomic scope" value="Eukaryota"/>
</dbReference>
<evidence type="ECO:0000256" key="12">
    <source>
        <dbReference type="SAM" id="MobiDB-lite"/>
    </source>
</evidence>
<keyword evidence="7 13" id="KW-1133">Transmembrane helix</keyword>
<evidence type="ECO:0000256" key="7">
    <source>
        <dbReference type="ARBA" id="ARBA00022989"/>
    </source>
</evidence>
<keyword evidence="6 11" id="KW-0630">Potassium</keyword>
<reference evidence="16" key="2">
    <citation type="submission" date="2017-05" db="UniProtKB">
        <authorList>
            <consortium name="EnsemblMetazoa"/>
        </authorList>
    </citation>
    <scope>IDENTIFICATION</scope>
</reference>
<keyword evidence="4 11" id="KW-0812">Transmembrane</keyword>
<dbReference type="GO" id="GO:0034765">
    <property type="term" value="P:regulation of monoatomic ion transmembrane transport"/>
    <property type="evidence" value="ECO:0007669"/>
    <property type="project" value="TreeGrafter"/>
</dbReference>
<feature type="transmembrane region" description="Helical" evidence="13">
    <location>
        <begin position="153"/>
        <end position="178"/>
    </location>
</feature>
<reference evidence="17" key="1">
    <citation type="journal article" date="2010" name="Nature">
        <title>The Amphimedon queenslandica genome and the evolution of animal complexity.</title>
        <authorList>
            <person name="Srivastava M."/>
            <person name="Simakov O."/>
            <person name="Chapman J."/>
            <person name="Fahey B."/>
            <person name="Gauthier M.E."/>
            <person name="Mitros T."/>
            <person name="Richards G.S."/>
            <person name="Conaco C."/>
            <person name="Dacre M."/>
            <person name="Hellsten U."/>
            <person name="Larroux C."/>
            <person name="Putnam N.H."/>
            <person name="Stanke M."/>
            <person name="Adamska M."/>
            <person name="Darling A."/>
            <person name="Degnan S.M."/>
            <person name="Oakley T.H."/>
            <person name="Plachetzki D.C."/>
            <person name="Zhai Y."/>
            <person name="Adamski M."/>
            <person name="Calcino A."/>
            <person name="Cummins S.F."/>
            <person name="Goodstein D.M."/>
            <person name="Harris C."/>
            <person name="Jackson D.J."/>
            <person name="Leys S.P."/>
            <person name="Shu S."/>
            <person name="Woodcroft B.J."/>
            <person name="Vervoort M."/>
            <person name="Kosik K.S."/>
            <person name="Manning G."/>
            <person name="Degnan B.M."/>
            <person name="Rokhsar D.S."/>
        </authorList>
    </citation>
    <scope>NUCLEOTIDE SEQUENCE [LARGE SCALE GENOMIC DNA]</scope>
</reference>
<evidence type="ECO:0000256" key="1">
    <source>
        <dbReference type="ARBA" id="ARBA00004141"/>
    </source>
</evidence>
<protein>
    <recommendedName>
        <fullName evidence="18">Inward rectifier potassium channel C-terminal domain-containing protein</fullName>
    </recommendedName>
</protein>
<dbReference type="InParanoid" id="A0A1X7UJE5"/>
<dbReference type="GO" id="GO:1990573">
    <property type="term" value="P:potassium ion import across plasma membrane"/>
    <property type="evidence" value="ECO:0007669"/>
    <property type="project" value="TreeGrafter"/>
</dbReference>
<feature type="domain" description="Potassium channel inwardly rectifying transmembrane" evidence="14">
    <location>
        <begin position="56"/>
        <end position="183"/>
    </location>
</feature>
<organism evidence="16">
    <name type="scientific">Amphimedon queenslandica</name>
    <name type="common">Sponge</name>
    <dbReference type="NCBI Taxonomy" id="400682"/>
    <lineage>
        <taxon>Eukaryota</taxon>
        <taxon>Metazoa</taxon>
        <taxon>Porifera</taxon>
        <taxon>Demospongiae</taxon>
        <taxon>Heteroscleromorpha</taxon>
        <taxon>Haplosclerida</taxon>
        <taxon>Niphatidae</taxon>
        <taxon>Amphimedon</taxon>
    </lineage>
</organism>
<comment type="similarity">
    <text evidence="11">Belongs to the inward rectifier-type potassium channel (TC 1.A.2.1) family.</text>
</comment>
<evidence type="ECO:0000256" key="11">
    <source>
        <dbReference type="RuleBase" id="RU003822"/>
    </source>
</evidence>
<dbReference type="AlphaFoldDB" id="A0A1X7UJE5"/>
<feature type="compositionally biased region" description="Polar residues" evidence="12">
    <location>
        <begin position="1"/>
        <end position="10"/>
    </location>
</feature>
<evidence type="ECO:0000256" key="5">
    <source>
        <dbReference type="ARBA" id="ARBA00022882"/>
    </source>
</evidence>
<evidence type="ECO:0000256" key="6">
    <source>
        <dbReference type="ARBA" id="ARBA00022958"/>
    </source>
</evidence>
<dbReference type="SUPFAM" id="SSF81296">
    <property type="entry name" value="E set domains"/>
    <property type="match status" value="1"/>
</dbReference>
<dbReference type="PRINTS" id="PR01320">
    <property type="entry name" value="KIRCHANNEL"/>
</dbReference>
<dbReference type="Proteomes" id="UP000007879">
    <property type="component" value="Unassembled WGS sequence"/>
</dbReference>
<dbReference type="InterPro" id="IPR013518">
    <property type="entry name" value="K_chnl_inward-rec_Kir_cyto"/>
</dbReference>
<evidence type="ECO:0000256" key="4">
    <source>
        <dbReference type="ARBA" id="ARBA00022692"/>
    </source>
</evidence>
<evidence type="ECO:0000313" key="17">
    <source>
        <dbReference type="Proteomes" id="UP000007879"/>
    </source>
</evidence>
<sequence length="357" mass="40574">MSVQFSNSYEKMSETEGTVREEATDAAPTIVSFQPTVPTRLRPERLVKRSTARSILHHKNIPPLSWLAYVSDGFTTLINAEWYIIIGLFSAVYLSSWLLFTFMWWSFDAAYVSVTNNSCIENVGGFSSSFLFSLETQVTIGYGHRYIQSTCHFGIFLLVVQSLIGLFIDSFLLGLIFAKISRPRNRRKTILFSDIACINVNAKGERCLQFRVADVRKNSSLVEAHVRVQLYWHKKDGATDEYRLEQNDLEVGYDSGTDRIILLTPVVITHIIKETSPLYTVTNDSILNEDIEIVIILEAIVESTGLTAQALWSYTEREILFGRKFIPMTNREKTAKGTWEVDFKKLSDVVTSEATNM</sequence>
<feature type="region of interest" description="Disordered" evidence="12">
    <location>
        <begin position="1"/>
        <end position="22"/>
    </location>
</feature>
<evidence type="ECO:0000256" key="8">
    <source>
        <dbReference type="ARBA" id="ARBA00023065"/>
    </source>
</evidence>
<comment type="subcellular location">
    <subcellularLocation>
        <location evidence="1 11">Membrane</location>
        <topology evidence="1 11">Multi-pass membrane protein</topology>
    </subcellularLocation>
</comment>
<evidence type="ECO:0000256" key="13">
    <source>
        <dbReference type="SAM" id="Phobius"/>
    </source>
</evidence>
<dbReference type="EnsemblMetazoa" id="Aqu2.1.27603_001">
    <property type="protein sequence ID" value="Aqu2.1.27603_001"/>
    <property type="gene ID" value="Aqu2.1.27603"/>
</dbReference>
<dbReference type="Gene3D" id="2.60.40.1400">
    <property type="entry name" value="G protein-activated inward rectifier potassium channel 1"/>
    <property type="match status" value="1"/>
</dbReference>
<keyword evidence="8 11" id="KW-0406">Ion transport</keyword>
<keyword evidence="3 11" id="KW-0633">Potassium transport</keyword>
<keyword evidence="10 11" id="KW-0407">Ion channel</keyword>
<dbReference type="PANTHER" id="PTHR11767:SF102">
    <property type="entry name" value="INWARDLY RECTIFYING POTASSIUM CHANNEL 1, ISOFORM F"/>
    <property type="match status" value="1"/>
</dbReference>
<proteinExistence type="inferred from homology"/>
<dbReference type="InterPro" id="IPR016449">
    <property type="entry name" value="K_chnl_inward-rec_Kir"/>
</dbReference>
<evidence type="ECO:0000256" key="9">
    <source>
        <dbReference type="ARBA" id="ARBA00023136"/>
    </source>
</evidence>
<evidence type="ECO:0000259" key="14">
    <source>
        <dbReference type="Pfam" id="PF01007"/>
    </source>
</evidence>
<keyword evidence="9 13" id="KW-0472">Membrane</keyword>
<dbReference type="Gene3D" id="1.10.287.70">
    <property type="match status" value="1"/>
</dbReference>
<dbReference type="OrthoDB" id="273257at2759"/>
<evidence type="ECO:0000256" key="3">
    <source>
        <dbReference type="ARBA" id="ARBA00022538"/>
    </source>
</evidence>
<dbReference type="InterPro" id="IPR014756">
    <property type="entry name" value="Ig_E-set"/>
</dbReference>
<evidence type="ECO:0000313" key="16">
    <source>
        <dbReference type="EnsemblMetazoa" id="Aqu2.1.27603_001"/>
    </source>
</evidence>
<keyword evidence="2 11" id="KW-0813">Transport</keyword>
<name>A0A1X7UJE5_AMPQE</name>
<evidence type="ECO:0000256" key="2">
    <source>
        <dbReference type="ARBA" id="ARBA00022448"/>
    </source>
</evidence>
<evidence type="ECO:0008006" key="18">
    <source>
        <dbReference type="Google" id="ProtNLM"/>
    </source>
</evidence>
<dbReference type="FunCoup" id="A0A1X7UJE5">
    <property type="interactions" value="46"/>
</dbReference>
<feature type="transmembrane region" description="Helical" evidence="13">
    <location>
        <begin position="82"/>
        <end position="107"/>
    </location>
</feature>
<keyword evidence="5 11" id="KW-0851">Voltage-gated channel</keyword>
<accession>A0A1X7UJE5</accession>
<dbReference type="SUPFAM" id="SSF81324">
    <property type="entry name" value="Voltage-gated potassium channels"/>
    <property type="match status" value="1"/>
</dbReference>
<dbReference type="EnsemblMetazoa" id="XM_019998359.1">
    <property type="protein sequence ID" value="XP_019853918.1"/>
    <property type="gene ID" value="LOC105313314"/>
</dbReference>
<dbReference type="InterPro" id="IPR041647">
    <property type="entry name" value="IRK_C"/>
</dbReference>
<gene>
    <name evidence="16" type="primary">105313314</name>
</gene>
<keyword evidence="17" id="KW-1185">Reference proteome</keyword>
<dbReference type="Pfam" id="PF17655">
    <property type="entry name" value="IRK_C"/>
    <property type="match status" value="1"/>
</dbReference>
<evidence type="ECO:0000256" key="10">
    <source>
        <dbReference type="ARBA" id="ARBA00023303"/>
    </source>
</evidence>
<evidence type="ECO:0000259" key="15">
    <source>
        <dbReference type="Pfam" id="PF17655"/>
    </source>
</evidence>